<keyword evidence="3" id="KW-0723">Serine/threonine-protein kinase</keyword>
<accession>A0A8S1HG47</accession>
<dbReference type="InterPro" id="IPR036322">
    <property type="entry name" value="WD40_repeat_dom_sf"/>
</dbReference>
<evidence type="ECO:0000259" key="11">
    <source>
        <dbReference type="PROSITE" id="PS50011"/>
    </source>
</evidence>
<dbReference type="GO" id="GO:0005776">
    <property type="term" value="C:autophagosome"/>
    <property type="evidence" value="ECO:0007669"/>
    <property type="project" value="UniProtKB-SubCell"/>
</dbReference>
<dbReference type="Gene3D" id="2.130.10.10">
    <property type="entry name" value="YVTN repeat-like/Quinoprotein amine dehydrogenase"/>
    <property type="match status" value="2"/>
</dbReference>
<dbReference type="GO" id="GO:0071561">
    <property type="term" value="C:nucleus-vacuole junction"/>
    <property type="evidence" value="ECO:0007669"/>
    <property type="project" value="TreeGrafter"/>
</dbReference>
<sequence>MGNINSLYTTLPSDIQPVEQYLLDLSCEYIENLGSTRFMRVAKGKNADGIFVYKVFVRQDASSLDPYPQRMMEIRRELANAPNCCPVKRVLVRPNIAVLLRWYQKHTLFDRLSTRPFVVYPEKIWYIYLLFKALAQCEAKGVCHGDLKSQNVLISSSNWLQITDFAPFKPTYLPQDNPSSFSFFFDTSRRQSCYLAPERLLPSTDYDHLFSTKKEEWLFGSLRPTMDVFSAGCIVYELFCDGRPPFTYSQLCEYRSMTSGEAAAVLEKLLQDVPVKFRPLLKLLLNREPDMRLSAKKVLDGCAFSFPPIFESFLFRYLDAFRPLFGPNTTSDGSGDDLSQPLECSYIEPDDVIAKLKREKNMWLAQLSLNDETKPFAVLFVSLITANMRALRSIRARTDAMGLLVELSSLCEPSVAMERVLPYFVHMFSEPEPQVRAAAVFSATDLLADIKPTTYEESIVFVDYLFPELSSLLTDDCPQHVLFTIAACLGTLAETAHKFMVEGRSIRAVSNDEDISIAETLSEGQLESDKSRVLLDSVSSIFMSLGSQDVVRHCLVNPQSLVKLYNFFNQMGDGDSLAKFIITFLNVKTDWRLRAAFFDWLPLCVQRHTAGIHTLLHQGLQDQEEWVVVRAIGCVHALLLNDSLDRASLIELLPDLTPFLVHPNEWIRMSVINVLVAVESRWSLADVHVKVLPLVKPFVQSDVRLIRLNSKVVLTNLLVDCIPRDVWRRLISLGLESTRKLVALLDAHLNRGAKFESSDQWFLRLFPRGDGWLSSEARNAGEGGRQTQEEARDQKLRMLFAFRTMLPKMADFRTTEGMESMLTRQMGIVDLSSKLHERVRRKRFAYGPRPFESDSRVVVSSTMNREWNEMFGDAFEQDDERREANTAGTMRGSLYESQVNALLTHLNEYHYRNVASRKSSLMKSQTGQSIRGALVTHLHEHSQQITKLAVHGDGEHFASSSADGTVRIWRRRTVVGEGSGAIRSDQLWTPSRNRKSVRSVGWATNNYAVAAVDDGQLVWADVSTGIKELSTIQLPPEDGAPMELHSFGPLSFVRTHHGVLYGLDTRVARSNGPLGKHEVWRKKINNDDGLVTCSTVDPWQQAWMVVGTTAKSSNLFLWDLRFHEEVISWKSPQGLRPMGVWTNSTASQNTPELFVAYNLSGDVSMFELSAQLTRTKVLRSESRSSIGAHSRPLDSVVDTHDAVSSLQTRALCVCELTGTVYTGDTEGSLRRWNTSRAALCRTMSARPKGRMSLMTVYEETPPNQPPPMLIYECSVTSNSKEHRPTVPLETKPATFHRTPITDIALLNETLVSASADGIIKKPWRDDERPIPRGVVAAFDSVCLAAYKTGQEDSAGGPSVRLSYLAVISGFVHCVVARKIVKPPEMHPSLLPLVLVPTVRS</sequence>
<keyword evidence="4 10" id="KW-0853">WD repeat</keyword>
<dbReference type="OrthoDB" id="242910at2759"/>
<keyword evidence="8" id="KW-0418">Kinase</keyword>
<dbReference type="SUPFAM" id="SSF56112">
    <property type="entry name" value="Protein kinase-like (PK-like)"/>
    <property type="match status" value="1"/>
</dbReference>
<evidence type="ECO:0000256" key="9">
    <source>
        <dbReference type="ARBA" id="ARBA00022840"/>
    </source>
</evidence>
<dbReference type="PROSITE" id="PS50294">
    <property type="entry name" value="WD_REPEATS_REGION"/>
    <property type="match status" value="1"/>
</dbReference>
<keyword evidence="5" id="KW-0808">Transferase</keyword>
<dbReference type="EMBL" id="CAJGYM010000057">
    <property type="protein sequence ID" value="CAD6195543.1"/>
    <property type="molecule type" value="Genomic_DNA"/>
</dbReference>
<keyword evidence="6" id="KW-0677">Repeat</keyword>
<dbReference type="Proteomes" id="UP000835052">
    <property type="component" value="Unassembled WGS sequence"/>
</dbReference>
<evidence type="ECO:0000313" key="12">
    <source>
        <dbReference type="EMBL" id="CAD6195543.1"/>
    </source>
</evidence>
<dbReference type="Pfam" id="PF00069">
    <property type="entry name" value="Pkinase"/>
    <property type="match status" value="1"/>
</dbReference>
<evidence type="ECO:0000256" key="6">
    <source>
        <dbReference type="ARBA" id="ARBA00022737"/>
    </source>
</evidence>
<feature type="repeat" description="WD" evidence="10">
    <location>
        <begin position="938"/>
        <end position="969"/>
    </location>
</feature>
<dbReference type="Gene3D" id="1.10.510.10">
    <property type="entry name" value="Transferase(Phosphotransferase) domain 1"/>
    <property type="match status" value="1"/>
</dbReference>
<dbReference type="InterPro" id="IPR011989">
    <property type="entry name" value="ARM-like"/>
</dbReference>
<dbReference type="InterPro" id="IPR000719">
    <property type="entry name" value="Prot_kinase_dom"/>
</dbReference>
<dbReference type="PANTHER" id="PTHR17583">
    <property type="entry name" value="PHOSPHOINOSITIDE 3-KINASE REGULATORY SUBUNIT 4"/>
    <property type="match status" value="1"/>
</dbReference>
<evidence type="ECO:0000256" key="8">
    <source>
        <dbReference type="ARBA" id="ARBA00022777"/>
    </source>
</evidence>
<dbReference type="GO" id="GO:0005524">
    <property type="term" value="F:ATP binding"/>
    <property type="evidence" value="ECO:0007669"/>
    <property type="project" value="UniProtKB-KW"/>
</dbReference>
<keyword evidence="13" id="KW-1185">Reference proteome</keyword>
<dbReference type="SMART" id="SM00220">
    <property type="entry name" value="S_TKc"/>
    <property type="match status" value="1"/>
</dbReference>
<keyword evidence="9" id="KW-0067">ATP-binding</keyword>
<comment type="caution">
    <text evidence="12">The sequence shown here is derived from an EMBL/GenBank/DDBJ whole genome shotgun (WGS) entry which is preliminary data.</text>
</comment>
<dbReference type="PROSITE" id="PS00108">
    <property type="entry name" value="PROTEIN_KINASE_ST"/>
    <property type="match status" value="1"/>
</dbReference>
<comment type="subcellular location">
    <subcellularLocation>
        <location evidence="1">Cytoplasmic vesicle</location>
        <location evidence="1">Autophagosome</location>
    </subcellularLocation>
</comment>
<dbReference type="InterPro" id="IPR015943">
    <property type="entry name" value="WD40/YVTN_repeat-like_dom_sf"/>
</dbReference>
<dbReference type="PROSITE" id="PS50011">
    <property type="entry name" value="PROTEIN_KINASE_DOM"/>
    <property type="match status" value="1"/>
</dbReference>
<dbReference type="GO" id="GO:0016236">
    <property type="term" value="P:macroautophagy"/>
    <property type="evidence" value="ECO:0007669"/>
    <property type="project" value="InterPro"/>
</dbReference>
<evidence type="ECO:0000256" key="10">
    <source>
        <dbReference type="PROSITE-ProRule" id="PRU00221"/>
    </source>
</evidence>
<protein>
    <recommendedName>
        <fullName evidence="2">non-specific serine/threonine protein kinase</fullName>
        <ecNumber evidence="2">2.7.11.1</ecNumber>
    </recommendedName>
</protein>
<feature type="domain" description="Protein kinase" evidence="11">
    <location>
        <begin position="27"/>
        <end position="314"/>
    </location>
</feature>
<evidence type="ECO:0000256" key="1">
    <source>
        <dbReference type="ARBA" id="ARBA00004419"/>
    </source>
</evidence>
<name>A0A8S1HG47_9PELO</name>
<dbReference type="SUPFAM" id="SSF48371">
    <property type="entry name" value="ARM repeat"/>
    <property type="match status" value="1"/>
</dbReference>
<dbReference type="GO" id="GO:0005770">
    <property type="term" value="C:late endosome"/>
    <property type="evidence" value="ECO:0007669"/>
    <property type="project" value="TreeGrafter"/>
</dbReference>
<dbReference type="Pfam" id="PF22956">
    <property type="entry name" value="VPS15-like_hel"/>
    <property type="match status" value="1"/>
</dbReference>
<keyword evidence="7" id="KW-0547">Nucleotide-binding</keyword>
<dbReference type="Gene3D" id="1.25.10.10">
    <property type="entry name" value="Leucine-rich Repeat Variant"/>
    <property type="match status" value="2"/>
</dbReference>
<evidence type="ECO:0000313" key="13">
    <source>
        <dbReference type="Proteomes" id="UP000835052"/>
    </source>
</evidence>
<dbReference type="SUPFAM" id="SSF50978">
    <property type="entry name" value="WD40 repeat-like"/>
    <property type="match status" value="1"/>
</dbReference>
<dbReference type="PROSITE" id="PS50082">
    <property type="entry name" value="WD_REPEATS_2"/>
    <property type="match status" value="1"/>
</dbReference>
<dbReference type="Pfam" id="PF00400">
    <property type="entry name" value="WD40"/>
    <property type="match status" value="1"/>
</dbReference>
<dbReference type="SMART" id="SM00320">
    <property type="entry name" value="WD40"/>
    <property type="match status" value="3"/>
</dbReference>
<proteinExistence type="predicted"/>
<evidence type="ECO:0000256" key="2">
    <source>
        <dbReference type="ARBA" id="ARBA00012513"/>
    </source>
</evidence>
<dbReference type="GO" id="GO:0004674">
    <property type="term" value="F:protein serine/threonine kinase activity"/>
    <property type="evidence" value="ECO:0007669"/>
    <property type="project" value="UniProtKB-KW"/>
</dbReference>
<dbReference type="PANTHER" id="PTHR17583:SF0">
    <property type="entry name" value="PHOSPHOINOSITIDE 3-KINASE REGULATORY SUBUNIT 4"/>
    <property type="match status" value="1"/>
</dbReference>
<reference evidence="12" key="1">
    <citation type="submission" date="2020-10" db="EMBL/GenBank/DDBJ databases">
        <authorList>
            <person name="Kikuchi T."/>
        </authorList>
    </citation>
    <scope>NUCLEOTIDE SEQUENCE</scope>
    <source>
        <strain evidence="12">NKZ352</strain>
    </source>
</reference>
<dbReference type="GO" id="GO:0034272">
    <property type="term" value="C:phosphatidylinositol 3-kinase complex, class III, type II"/>
    <property type="evidence" value="ECO:0007669"/>
    <property type="project" value="TreeGrafter"/>
</dbReference>
<dbReference type="GO" id="GO:0045324">
    <property type="term" value="P:late endosome to vacuole transport"/>
    <property type="evidence" value="ECO:0007669"/>
    <property type="project" value="InterPro"/>
</dbReference>
<dbReference type="InterPro" id="IPR045162">
    <property type="entry name" value="Vps15-like"/>
</dbReference>
<dbReference type="InterPro" id="IPR055231">
    <property type="entry name" value="2AA_helical"/>
</dbReference>
<gene>
    <name evidence="12" type="ORF">CAUJ_LOCUS11462</name>
</gene>
<dbReference type="EC" id="2.7.11.1" evidence="2"/>
<dbReference type="InterPro" id="IPR016024">
    <property type="entry name" value="ARM-type_fold"/>
</dbReference>
<dbReference type="InterPro" id="IPR011009">
    <property type="entry name" value="Kinase-like_dom_sf"/>
</dbReference>
<dbReference type="InterPro" id="IPR001680">
    <property type="entry name" value="WD40_rpt"/>
</dbReference>
<evidence type="ECO:0000256" key="4">
    <source>
        <dbReference type="ARBA" id="ARBA00022574"/>
    </source>
</evidence>
<organism evidence="12 13">
    <name type="scientific">Caenorhabditis auriculariae</name>
    <dbReference type="NCBI Taxonomy" id="2777116"/>
    <lineage>
        <taxon>Eukaryota</taxon>
        <taxon>Metazoa</taxon>
        <taxon>Ecdysozoa</taxon>
        <taxon>Nematoda</taxon>
        <taxon>Chromadorea</taxon>
        <taxon>Rhabditida</taxon>
        <taxon>Rhabditina</taxon>
        <taxon>Rhabditomorpha</taxon>
        <taxon>Rhabditoidea</taxon>
        <taxon>Rhabditidae</taxon>
        <taxon>Peloderinae</taxon>
        <taxon>Caenorhabditis</taxon>
    </lineage>
</organism>
<evidence type="ECO:0000256" key="3">
    <source>
        <dbReference type="ARBA" id="ARBA00022527"/>
    </source>
</evidence>
<dbReference type="InterPro" id="IPR008271">
    <property type="entry name" value="Ser/Thr_kinase_AS"/>
</dbReference>
<dbReference type="GO" id="GO:0034271">
    <property type="term" value="C:phosphatidylinositol 3-kinase complex, class III, type I"/>
    <property type="evidence" value="ECO:0007669"/>
    <property type="project" value="TreeGrafter"/>
</dbReference>
<dbReference type="GO" id="GO:0006623">
    <property type="term" value="P:protein targeting to vacuole"/>
    <property type="evidence" value="ECO:0007669"/>
    <property type="project" value="TreeGrafter"/>
</dbReference>
<evidence type="ECO:0000256" key="5">
    <source>
        <dbReference type="ARBA" id="ARBA00022679"/>
    </source>
</evidence>
<evidence type="ECO:0000256" key="7">
    <source>
        <dbReference type="ARBA" id="ARBA00022741"/>
    </source>
</evidence>